<accession>A0ACA9UI95</accession>
<sequence>MIASAVRSAADPTPENLAKADAWADKAIAAVLPRIYQGFGVVQLMALRRVAWSTFYFDTIIDGGRYGFHTLDEKAFRLQLPCDEGRFLGNEAIITEPLHYDQAERPETSAQGQHLKGSSLGISAYLIRTAAARRRALFFAFRASHKEDSGEKLIVELAALEAEIEHFVSALPRRFHLTNDNLFLHRERLGTFILLHVLRHNLFIIVGRASLQIFQRDLSKADLIPQVRQKRISHALPIASLLSEALKAGIALDPQLGVHAYIALESWLPVSWIHHSENPSLIAAQILVLLFEPLRLADIDPLVDPKSPQIMEAIPNLLTVVRSLSSRAEFVKHLYIEAVHRLLRFDSSMIANCAGDIISEYRILGQDTAELDFREFRWAKIERLRRGAKYSANTNRDEDLLEYNVGGDTAAPSAAPSPKLDAIDVSSSMRRSSAAPVPAFTGLPSTSHDVSEPHPMDPSAVAQVDPKWTIPPNMSTENGQAFPLDWAWLLEQPGHQWDETGDPTFFWNQLQQL</sequence>
<proteinExistence type="predicted"/>
<protein>
    <submittedName>
        <fullName evidence="1">Uncharacterized protein</fullName>
    </submittedName>
</protein>
<dbReference type="EMBL" id="CADEHS020000518">
    <property type="protein sequence ID" value="CAG9953115.1"/>
    <property type="molecule type" value="Genomic_DNA"/>
</dbReference>
<keyword evidence="2" id="KW-1185">Reference proteome</keyword>
<comment type="caution">
    <text evidence="1">The sequence shown here is derived from an EMBL/GenBank/DDBJ whole genome shotgun (WGS) entry which is preliminary data.</text>
</comment>
<dbReference type="Proteomes" id="UP000836387">
    <property type="component" value="Unassembled WGS sequence"/>
</dbReference>
<organism evidence="1 2">
    <name type="scientific">Clonostachys rosea f. rosea IK726</name>
    <dbReference type="NCBI Taxonomy" id="1349383"/>
    <lineage>
        <taxon>Eukaryota</taxon>
        <taxon>Fungi</taxon>
        <taxon>Dikarya</taxon>
        <taxon>Ascomycota</taxon>
        <taxon>Pezizomycotina</taxon>
        <taxon>Sordariomycetes</taxon>
        <taxon>Hypocreomycetidae</taxon>
        <taxon>Hypocreales</taxon>
        <taxon>Bionectriaceae</taxon>
        <taxon>Clonostachys</taxon>
    </lineage>
</organism>
<gene>
    <name evidence="1" type="ORF">CRV2_00014274</name>
</gene>
<evidence type="ECO:0000313" key="1">
    <source>
        <dbReference type="EMBL" id="CAG9953115.1"/>
    </source>
</evidence>
<reference evidence="1" key="2">
    <citation type="submission" date="2021-10" db="EMBL/GenBank/DDBJ databases">
        <authorList>
            <person name="Piombo E."/>
        </authorList>
    </citation>
    <scope>NUCLEOTIDE SEQUENCE</scope>
</reference>
<evidence type="ECO:0000313" key="2">
    <source>
        <dbReference type="Proteomes" id="UP000836387"/>
    </source>
</evidence>
<reference evidence="1" key="1">
    <citation type="submission" date="2020-04" db="EMBL/GenBank/DDBJ databases">
        <authorList>
            <person name="Broberg M."/>
        </authorList>
    </citation>
    <scope>NUCLEOTIDE SEQUENCE</scope>
</reference>
<name>A0ACA9UI95_BIOOC</name>